<reference evidence="4" key="1">
    <citation type="submission" date="2016-10" db="EMBL/GenBank/DDBJ databases">
        <authorList>
            <person name="Varghese N."/>
            <person name="Submissions S."/>
        </authorList>
    </citation>
    <scope>NUCLEOTIDE SEQUENCE [LARGE SCALE GENOMIC DNA]</scope>
    <source>
        <strain evidence="4">B4,CECT 8067,JCM 17497</strain>
    </source>
</reference>
<proteinExistence type="predicted"/>
<dbReference type="RefSeq" id="WP_090310881.1">
    <property type="nucleotide sequence ID" value="NZ_FNFE01000007.1"/>
</dbReference>
<keyword evidence="2" id="KW-1133">Transmembrane helix</keyword>
<feature type="compositionally biased region" description="Polar residues" evidence="1">
    <location>
        <begin position="193"/>
        <end position="215"/>
    </location>
</feature>
<dbReference type="SUPFAM" id="SSF101898">
    <property type="entry name" value="NHL repeat"/>
    <property type="match status" value="1"/>
</dbReference>
<feature type="region of interest" description="Disordered" evidence="1">
    <location>
        <begin position="69"/>
        <end position="308"/>
    </location>
</feature>
<feature type="transmembrane region" description="Helical" evidence="2">
    <location>
        <begin position="23"/>
        <end position="39"/>
    </location>
</feature>
<sequence>MTTHDASADANGFVRFFRNYTKTWIHAVATAGLTAFGTLTIVHRWFAALAIASYLVPPIALYLRHGRARPREDSASVADSSDGSSSSSGDERESGSVAESGQSGESEHAGARASAQETTTNESTANTPDAAADASSSETAGTEPNTTVERRSTAGSGGDEAGGAALEHADSVNGDAAEPARSDAAVDEEPTEAGTTRDQSTVDESTGASAETQPEWNAVDVPTDATLRDATVSSSGGYAVGDGGTVLADSGNGESGGNGESADTGGNGKSADTGGNGENGDGDEWRVLLEDGPTAGGNDLRGVDTTSDGGAVWVAGDSGSLGRIDDETGRHVDYTAPDDITDNWLGVAVAGESGAETILLINGSGAVLRGRYRGDALEWTGPEKPGSGSSLSGVALLEDGVGYCCDTNDGVFETTDGGESFERVGLEGADGTLTDVATTGEGECLVAADDGVVHRYDGPTWTPERVADRAASGIARHDERVTVCTDDAVYERAGPTGDWERFDVDASGPLLGVSIDGARGVAVGENGTFVERS</sequence>
<dbReference type="EMBL" id="FNFE01000007">
    <property type="protein sequence ID" value="SDK78534.1"/>
    <property type="molecule type" value="Genomic_DNA"/>
</dbReference>
<keyword evidence="2" id="KW-0812">Transmembrane</keyword>
<protein>
    <recommendedName>
        <fullName evidence="5">Photosynthesis system II assembly factor Ycf48/Hcf136-like domain-containing protein</fullName>
    </recommendedName>
</protein>
<accession>A0A1G9ER12</accession>
<dbReference type="OrthoDB" id="320255at2157"/>
<feature type="compositionally biased region" description="Low complexity" evidence="1">
    <location>
        <begin position="75"/>
        <end position="88"/>
    </location>
</feature>
<gene>
    <name evidence="3" type="ORF">SAMN04515672_3942</name>
</gene>
<evidence type="ECO:0000313" key="3">
    <source>
        <dbReference type="EMBL" id="SDK78534.1"/>
    </source>
</evidence>
<dbReference type="Proteomes" id="UP000198882">
    <property type="component" value="Unassembled WGS sequence"/>
</dbReference>
<evidence type="ECO:0000256" key="1">
    <source>
        <dbReference type="SAM" id="MobiDB-lite"/>
    </source>
</evidence>
<keyword evidence="2" id="KW-0472">Membrane</keyword>
<keyword evidence="4" id="KW-1185">Reference proteome</keyword>
<evidence type="ECO:0000313" key="4">
    <source>
        <dbReference type="Proteomes" id="UP000198882"/>
    </source>
</evidence>
<name>A0A1G9ER12_9EURY</name>
<feature type="compositionally biased region" description="Low complexity" evidence="1">
    <location>
        <begin position="123"/>
        <end position="142"/>
    </location>
</feature>
<dbReference type="STRING" id="1095776.SAMN04515672_3942"/>
<evidence type="ECO:0008006" key="5">
    <source>
        <dbReference type="Google" id="ProtNLM"/>
    </source>
</evidence>
<organism evidence="3 4">
    <name type="scientific">Natronorubrum texcoconense</name>
    <dbReference type="NCBI Taxonomy" id="1095776"/>
    <lineage>
        <taxon>Archaea</taxon>
        <taxon>Methanobacteriati</taxon>
        <taxon>Methanobacteriota</taxon>
        <taxon>Stenosarchaea group</taxon>
        <taxon>Halobacteria</taxon>
        <taxon>Halobacteriales</taxon>
        <taxon>Natrialbaceae</taxon>
        <taxon>Natronorubrum</taxon>
    </lineage>
</organism>
<dbReference type="AlphaFoldDB" id="A0A1G9ER12"/>
<evidence type="ECO:0000256" key="2">
    <source>
        <dbReference type="SAM" id="Phobius"/>
    </source>
</evidence>